<organism evidence="4 5">
    <name type="scientific">Ramazzottius varieornatus</name>
    <name type="common">Water bear</name>
    <name type="synonym">Tardigrade</name>
    <dbReference type="NCBI Taxonomy" id="947166"/>
    <lineage>
        <taxon>Eukaryota</taxon>
        <taxon>Metazoa</taxon>
        <taxon>Ecdysozoa</taxon>
        <taxon>Tardigrada</taxon>
        <taxon>Eutardigrada</taxon>
        <taxon>Parachela</taxon>
        <taxon>Hypsibioidea</taxon>
        <taxon>Ramazzottiidae</taxon>
        <taxon>Ramazzottius</taxon>
    </lineage>
</organism>
<proteinExistence type="inferred from homology"/>
<dbReference type="CDD" id="cd09106">
    <property type="entry name" value="PLDc_vPLD3_4_5_like_1"/>
    <property type="match status" value="1"/>
</dbReference>
<dbReference type="GO" id="GO:0003824">
    <property type="term" value="F:catalytic activity"/>
    <property type="evidence" value="ECO:0007669"/>
    <property type="project" value="InterPro"/>
</dbReference>
<dbReference type="SUPFAM" id="SSF56024">
    <property type="entry name" value="Phospholipase D/nuclease"/>
    <property type="match status" value="1"/>
</dbReference>
<sequence length="469" mass="53066">MVNVFILFNRNLSHVANVILAWTSSEFGRTLFLRKICVVRVVPAGITVGRRVLSHGRSWRFPFHLRVVRNGSNDSDSALPKAGVVDEQIRLQREENFKTKRTPISKSVKKTVLSVSAENRADFVALELGLGDSRNMQRLNEAKKKRAIEPWCFPVSIMGILILLIIFLPFISTDKLDQRGRSQPCNDQECRLILSESMPRHLKYPKEAPLFPSTFRTWEDLIHMAQHSIDIASFYWDLHRGEGLVSSHRSPQHQGERIFNLLVNAGLKRKLKVRVAQSAADARFPDNDTSVLQKLGAAEVRSLNFTYLLGSGVLHTKMWTSDNRQFWVGSANMDWRSLTEVKELGLAGINCSCMAQDLAKVFSVYWYLGEEPQKPVPPHWPTAYSTHINRTNPLSLFYNNSKTPSLVYMASSPPPFSANGRNSDIDELLNVVSGAQILTYIAEMDSTPVLQDQHGKSYSRNAFVRSRTP</sequence>
<keyword evidence="5" id="KW-1185">Reference proteome</keyword>
<evidence type="ECO:0000313" key="4">
    <source>
        <dbReference type="EMBL" id="GAU95843.1"/>
    </source>
</evidence>
<dbReference type="Proteomes" id="UP000186922">
    <property type="component" value="Unassembled WGS sequence"/>
</dbReference>
<comment type="similarity">
    <text evidence="1">Belongs to the phospholipase D family.</text>
</comment>
<keyword evidence="2" id="KW-0812">Transmembrane</keyword>
<dbReference type="InterPro" id="IPR001736">
    <property type="entry name" value="PLipase_D/transphosphatidylase"/>
</dbReference>
<name>A0A1D1VAF6_RAMVA</name>
<dbReference type="SMART" id="SM00155">
    <property type="entry name" value="PLDc"/>
    <property type="match status" value="1"/>
</dbReference>
<dbReference type="InterPro" id="IPR032803">
    <property type="entry name" value="PLDc_3"/>
</dbReference>
<dbReference type="PROSITE" id="PS50035">
    <property type="entry name" value="PLD"/>
    <property type="match status" value="1"/>
</dbReference>
<reference evidence="4 5" key="1">
    <citation type="journal article" date="2016" name="Nat. Commun.">
        <title>Extremotolerant tardigrade genome and improved radiotolerance of human cultured cells by tardigrade-unique protein.</title>
        <authorList>
            <person name="Hashimoto T."/>
            <person name="Horikawa D.D."/>
            <person name="Saito Y."/>
            <person name="Kuwahara H."/>
            <person name="Kozuka-Hata H."/>
            <person name="Shin-I T."/>
            <person name="Minakuchi Y."/>
            <person name="Ohishi K."/>
            <person name="Motoyama A."/>
            <person name="Aizu T."/>
            <person name="Enomoto A."/>
            <person name="Kondo K."/>
            <person name="Tanaka S."/>
            <person name="Hara Y."/>
            <person name="Koshikawa S."/>
            <person name="Sagara H."/>
            <person name="Miura T."/>
            <person name="Yokobori S."/>
            <person name="Miyagawa K."/>
            <person name="Suzuki Y."/>
            <person name="Kubo T."/>
            <person name="Oyama M."/>
            <person name="Kohara Y."/>
            <person name="Fujiyama A."/>
            <person name="Arakawa K."/>
            <person name="Katayama T."/>
            <person name="Toyoda A."/>
            <person name="Kunieda T."/>
        </authorList>
    </citation>
    <scope>NUCLEOTIDE SEQUENCE [LARGE SCALE GENOMIC DNA]</scope>
    <source>
        <strain evidence="4 5">YOKOZUNA-1</strain>
    </source>
</reference>
<protein>
    <recommendedName>
        <fullName evidence="3">PLD phosphodiesterase domain-containing protein</fullName>
    </recommendedName>
</protein>
<dbReference type="PANTHER" id="PTHR10185">
    <property type="entry name" value="PHOSPHOLIPASE D - RELATED"/>
    <property type="match status" value="1"/>
</dbReference>
<dbReference type="Gene3D" id="3.30.870.10">
    <property type="entry name" value="Endonuclease Chain A"/>
    <property type="match status" value="1"/>
</dbReference>
<evidence type="ECO:0000256" key="2">
    <source>
        <dbReference type="SAM" id="Phobius"/>
    </source>
</evidence>
<keyword evidence="2" id="KW-1133">Transmembrane helix</keyword>
<dbReference type="STRING" id="947166.A0A1D1VAF6"/>
<evidence type="ECO:0000256" key="1">
    <source>
        <dbReference type="ARBA" id="ARBA00008664"/>
    </source>
</evidence>
<dbReference type="OrthoDB" id="1923775at2759"/>
<dbReference type="AlphaFoldDB" id="A0A1D1VAF6"/>
<dbReference type="PANTHER" id="PTHR10185:SF17">
    <property type="entry name" value="GM01519P-RELATED"/>
    <property type="match status" value="1"/>
</dbReference>
<feature type="transmembrane region" description="Helical" evidence="2">
    <location>
        <begin position="151"/>
        <end position="171"/>
    </location>
</feature>
<comment type="caution">
    <text evidence="4">The sequence shown here is derived from an EMBL/GenBank/DDBJ whole genome shotgun (WGS) entry which is preliminary data.</text>
</comment>
<gene>
    <name evidence="4" type="primary">RvY_07388-1</name>
    <name evidence="4" type="synonym">RvY_07388.1</name>
    <name evidence="4" type="ORF">RvY_07388</name>
</gene>
<evidence type="ECO:0000259" key="3">
    <source>
        <dbReference type="PROSITE" id="PS50035"/>
    </source>
</evidence>
<dbReference type="EMBL" id="BDGG01000003">
    <property type="protein sequence ID" value="GAU95843.1"/>
    <property type="molecule type" value="Genomic_DNA"/>
</dbReference>
<keyword evidence="2" id="KW-0472">Membrane</keyword>
<accession>A0A1D1VAF6</accession>
<evidence type="ECO:0000313" key="5">
    <source>
        <dbReference type="Proteomes" id="UP000186922"/>
    </source>
</evidence>
<feature type="domain" description="PLD phosphodiesterase" evidence="3">
    <location>
        <begin position="310"/>
        <end position="337"/>
    </location>
</feature>
<dbReference type="InterPro" id="IPR050874">
    <property type="entry name" value="Diverse_PLD-related"/>
</dbReference>
<dbReference type="Pfam" id="PF13918">
    <property type="entry name" value="PLDc_3"/>
    <property type="match status" value="1"/>
</dbReference>